<dbReference type="InterPro" id="IPR007709">
    <property type="entry name" value="N-FG_amidohydro"/>
</dbReference>
<name>A0A2S9YQF5_9BACT</name>
<proteinExistence type="predicted"/>
<dbReference type="Pfam" id="PF05013">
    <property type="entry name" value="FGase"/>
    <property type="match status" value="1"/>
</dbReference>
<dbReference type="Proteomes" id="UP000238823">
    <property type="component" value="Unassembled WGS sequence"/>
</dbReference>
<feature type="compositionally biased region" description="Low complexity" evidence="1">
    <location>
        <begin position="116"/>
        <end position="128"/>
    </location>
</feature>
<dbReference type="EMBL" id="PVNL01000057">
    <property type="protein sequence ID" value="PRQ07335.1"/>
    <property type="molecule type" value="Genomic_DNA"/>
</dbReference>
<dbReference type="AlphaFoldDB" id="A0A2S9YQF5"/>
<gene>
    <name evidence="2" type="ORF">ENSA7_30450</name>
</gene>
<organism evidence="2 3">
    <name type="scientific">Enhygromyxa salina</name>
    <dbReference type="NCBI Taxonomy" id="215803"/>
    <lineage>
        <taxon>Bacteria</taxon>
        <taxon>Pseudomonadati</taxon>
        <taxon>Myxococcota</taxon>
        <taxon>Polyangia</taxon>
        <taxon>Nannocystales</taxon>
        <taxon>Nannocystaceae</taxon>
        <taxon>Enhygromyxa</taxon>
    </lineage>
</organism>
<dbReference type="Gene3D" id="3.40.630.40">
    <property type="entry name" value="Zn-dependent exopeptidases"/>
    <property type="match status" value="1"/>
</dbReference>
<accession>A0A2S9YQF5</accession>
<reference evidence="2 3" key="1">
    <citation type="submission" date="2018-03" db="EMBL/GenBank/DDBJ databases">
        <title>Draft Genome Sequences of the Obligatory Marine Myxobacteria Enhygromyxa salina SWB007.</title>
        <authorList>
            <person name="Poehlein A."/>
            <person name="Moghaddam J.A."/>
            <person name="Harms H."/>
            <person name="Alanjari M."/>
            <person name="Koenig G.M."/>
            <person name="Daniel R."/>
            <person name="Schaeberle T.F."/>
        </authorList>
    </citation>
    <scope>NUCLEOTIDE SEQUENCE [LARGE SCALE GENOMIC DNA]</scope>
    <source>
        <strain evidence="2 3">SWB007</strain>
    </source>
</reference>
<feature type="compositionally biased region" description="Basic and acidic residues" evidence="1">
    <location>
        <begin position="103"/>
        <end position="115"/>
    </location>
</feature>
<comment type="caution">
    <text evidence="2">The sequence shown here is derived from an EMBL/GenBank/DDBJ whole genome shotgun (WGS) entry which is preliminary data.</text>
</comment>
<evidence type="ECO:0000313" key="3">
    <source>
        <dbReference type="Proteomes" id="UP000238823"/>
    </source>
</evidence>
<evidence type="ECO:0000313" key="2">
    <source>
        <dbReference type="EMBL" id="PRQ07335.1"/>
    </source>
</evidence>
<feature type="region of interest" description="Disordered" evidence="1">
    <location>
        <begin position="103"/>
        <end position="128"/>
    </location>
</feature>
<protein>
    <submittedName>
        <fullName evidence="2">N-formylglutamate amidohydrolase</fullName>
    </submittedName>
</protein>
<sequence length="342" mass="37574">MSELGSTETIGAGDVGAEPGEPLPFEFRPGVRACPLIISFPHVGLDWPASLGPRPQVSFPRNADYAVDRLYVRAEALGAATVRARYSRVVVDLNRAHDDVSAEIVPDHPAPRPREAAFGAAPPSSSGGRKIRNRGVVWRSAVGNIPLLTTLTYAQFSHRLDRYYHPYHRALRLLIERRRRQFGYAIVLDAHSMPSTVGGDLVLGTRSGDACGPALSELAMQALGGLCTRQRGLFGSSWPLAVALDDPYRGGQIAGSLGRPHEHVHALQLEVNRALYMDEYRLEPSPIPDPRELDQIRSTAPWSRTAQGHTRDQRRLLALVSAIDTLVMELSRDRDQLAHLAQ</sequence>
<dbReference type="GO" id="GO:0016787">
    <property type="term" value="F:hydrolase activity"/>
    <property type="evidence" value="ECO:0007669"/>
    <property type="project" value="UniProtKB-KW"/>
</dbReference>
<keyword evidence="2" id="KW-0378">Hydrolase</keyword>
<dbReference type="SUPFAM" id="SSF53187">
    <property type="entry name" value="Zn-dependent exopeptidases"/>
    <property type="match status" value="1"/>
</dbReference>
<dbReference type="RefSeq" id="WP_181233763.1">
    <property type="nucleotide sequence ID" value="NZ_PVNL01000057.1"/>
</dbReference>
<evidence type="ECO:0000256" key="1">
    <source>
        <dbReference type="SAM" id="MobiDB-lite"/>
    </source>
</evidence>